<proteinExistence type="predicted"/>
<keyword evidence="2" id="KW-1185">Reference proteome</keyword>
<evidence type="ECO:0000313" key="2">
    <source>
        <dbReference type="Proteomes" id="UP001341840"/>
    </source>
</evidence>
<organism evidence="1 2">
    <name type="scientific">Stylosanthes scabra</name>
    <dbReference type="NCBI Taxonomy" id="79078"/>
    <lineage>
        <taxon>Eukaryota</taxon>
        <taxon>Viridiplantae</taxon>
        <taxon>Streptophyta</taxon>
        <taxon>Embryophyta</taxon>
        <taxon>Tracheophyta</taxon>
        <taxon>Spermatophyta</taxon>
        <taxon>Magnoliopsida</taxon>
        <taxon>eudicotyledons</taxon>
        <taxon>Gunneridae</taxon>
        <taxon>Pentapetalae</taxon>
        <taxon>rosids</taxon>
        <taxon>fabids</taxon>
        <taxon>Fabales</taxon>
        <taxon>Fabaceae</taxon>
        <taxon>Papilionoideae</taxon>
        <taxon>50 kb inversion clade</taxon>
        <taxon>dalbergioids sensu lato</taxon>
        <taxon>Dalbergieae</taxon>
        <taxon>Pterocarpus clade</taxon>
        <taxon>Stylosanthes</taxon>
    </lineage>
</organism>
<name>A0ABU6YU47_9FABA</name>
<comment type="caution">
    <text evidence="1">The sequence shown here is derived from an EMBL/GenBank/DDBJ whole genome shotgun (WGS) entry which is preliminary data.</text>
</comment>
<sequence>MLVSLLPQLQLPHFSFSTLLLHFSPRRQTFTSWFQTFFLKGGLEAAVREVEAAPMPHELPSIYHWVAQDVLGSLSTLTQGYLIELMLSCVIFGGREEDAKYREEALRPGDRICFLNLDHPTIPNWLWVNKVMFTKFGVKIPLPTSSNIALPLRHRNCIQMPGRQFDALI</sequence>
<protein>
    <submittedName>
        <fullName evidence="1">Uncharacterized protein</fullName>
    </submittedName>
</protein>
<gene>
    <name evidence="1" type="ORF">PIB30_093671</name>
</gene>
<dbReference type="Proteomes" id="UP001341840">
    <property type="component" value="Unassembled WGS sequence"/>
</dbReference>
<accession>A0ABU6YU47</accession>
<dbReference type="EMBL" id="JASCZI010243672">
    <property type="protein sequence ID" value="MED6213466.1"/>
    <property type="molecule type" value="Genomic_DNA"/>
</dbReference>
<reference evidence="1 2" key="1">
    <citation type="journal article" date="2023" name="Plants (Basel)">
        <title>Bridging the Gap: Combining Genomics and Transcriptomics Approaches to Understand Stylosanthes scabra, an Orphan Legume from the Brazilian Caatinga.</title>
        <authorList>
            <person name="Ferreira-Neto J.R.C."/>
            <person name="da Silva M.D."/>
            <person name="Binneck E."/>
            <person name="de Melo N.F."/>
            <person name="da Silva R.H."/>
            <person name="de Melo A.L.T.M."/>
            <person name="Pandolfi V."/>
            <person name="Bustamante F.O."/>
            <person name="Brasileiro-Vidal A.C."/>
            <person name="Benko-Iseppon A.M."/>
        </authorList>
    </citation>
    <scope>NUCLEOTIDE SEQUENCE [LARGE SCALE GENOMIC DNA]</scope>
    <source>
        <tissue evidence="1">Leaves</tissue>
    </source>
</reference>
<evidence type="ECO:0000313" key="1">
    <source>
        <dbReference type="EMBL" id="MED6213466.1"/>
    </source>
</evidence>